<comment type="caution">
    <text evidence="5">The sequence shown here is derived from an EMBL/GenBank/DDBJ whole genome shotgun (WGS) entry which is preliminary data.</text>
</comment>
<dbReference type="PANTHER" id="PTHR47706">
    <property type="entry name" value="NMRA-LIKE FAMILY PROTEIN"/>
    <property type="match status" value="1"/>
</dbReference>
<comment type="similarity">
    <text evidence="1">Belongs to the NmrA-type oxidoreductase family. Isoflavone reductase subfamily.</text>
</comment>
<dbReference type="Pfam" id="PF05368">
    <property type="entry name" value="NmrA"/>
    <property type="match status" value="1"/>
</dbReference>
<dbReference type="SUPFAM" id="SSF51735">
    <property type="entry name" value="NAD(P)-binding Rossmann-fold domains"/>
    <property type="match status" value="1"/>
</dbReference>
<proteinExistence type="inferred from homology"/>
<keyword evidence="6" id="KW-1185">Reference proteome</keyword>
<dbReference type="InterPro" id="IPR051609">
    <property type="entry name" value="NmrA/Isoflavone_reductase-like"/>
</dbReference>
<organism evidence="5 6">
    <name type="scientific">Diaporthe australafricana</name>
    <dbReference type="NCBI Taxonomy" id="127596"/>
    <lineage>
        <taxon>Eukaryota</taxon>
        <taxon>Fungi</taxon>
        <taxon>Dikarya</taxon>
        <taxon>Ascomycota</taxon>
        <taxon>Pezizomycotina</taxon>
        <taxon>Sordariomycetes</taxon>
        <taxon>Sordariomycetidae</taxon>
        <taxon>Diaporthales</taxon>
        <taxon>Diaporthaceae</taxon>
        <taxon>Diaporthe</taxon>
    </lineage>
</organism>
<evidence type="ECO:0000313" key="6">
    <source>
        <dbReference type="Proteomes" id="UP001583177"/>
    </source>
</evidence>
<reference evidence="5 6" key="1">
    <citation type="journal article" date="2024" name="IMA Fungus">
        <title>IMA Genome - F19 : A genome assembly and annotation guide to empower mycologists, including annotated draft genome sequences of Ceratocystis pirilliformis, Diaporthe australafricana, Fusarium ophioides, Paecilomyces lecythidis, and Sporothrix stenoceras.</title>
        <authorList>
            <person name="Aylward J."/>
            <person name="Wilson A.M."/>
            <person name="Visagie C.M."/>
            <person name="Spraker J."/>
            <person name="Barnes I."/>
            <person name="Buitendag C."/>
            <person name="Ceriani C."/>
            <person name="Del Mar Angel L."/>
            <person name="du Plessis D."/>
            <person name="Fuchs T."/>
            <person name="Gasser K."/>
            <person name="Kramer D."/>
            <person name="Li W."/>
            <person name="Munsamy K."/>
            <person name="Piso A."/>
            <person name="Price J.L."/>
            <person name="Sonnekus B."/>
            <person name="Thomas C."/>
            <person name="van der Nest A."/>
            <person name="van Dijk A."/>
            <person name="van Heerden A."/>
            <person name="van Vuuren N."/>
            <person name="Yilmaz N."/>
            <person name="Duong T.A."/>
            <person name="van der Merwe N.A."/>
            <person name="Wingfield M.J."/>
            <person name="Wingfield B.D."/>
        </authorList>
    </citation>
    <scope>NUCLEOTIDE SEQUENCE [LARGE SCALE GENOMIC DNA]</scope>
    <source>
        <strain evidence="5 6">CMW 18300</strain>
    </source>
</reference>
<evidence type="ECO:0000256" key="3">
    <source>
        <dbReference type="ARBA" id="ARBA00023002"/>
    </source>
</evidence>
<keyword evidence="2" id="KW-0521">NADP</keyword>
<dbReference type="EMBL" id="JAWRVE010000113">
    <property type="protein sequence ID" value="KAL1857478.1"/>
    <property type="molecule type" value="Genomic_DNA"/>
</dbReference>
<keyword evidence="3" id="KW-0560">Oxidoreductase</keyword>
<feature type="domain" description="NmrA-like" evidence="4">
    <location>
        <begin position="4"/>
        <end position="234"/>
    </location>
</feature>
<dbReference type="Gene3D" id="3.40.50.720">
    <property type="entry name" value="NAD(P)-binding Rossmann-like Domain"/>
    <property type="match status" value="1"/>
</dbReference>
<dbReference type="InterPro" id="IPR008030">
    <property type="entry name" value="NmrA-like"/>
</dbReference>
<dbReference type="InterPro" id="IPR036291">
    <property type="entry name" value="NAD(P)-bd_dom_sf"/>
</dbReference>
<evidence type="ECO:0000256" key="1">
    <source>
        <dbReference type="ARBA" id="ARBA00005725"/>
    </source>
</evidence>
<dbReference type="Gene3D" id="3.90.25.10">
    <property type="entry name" value="UDP-galactose 4-epimerase, domain 1"/>
    <property type="match status" value="1"/>
</dbReference>
<evidence type="ECO:0000259" key="4">
    <source>
        <dbReference type="Pfam" id="PF05368"/>
    </source>
</evidence>
<gene>
    <name evidence="5" type="ORF">Daus18300_010343</name>
</gene>
<dbReference type="Proteomes" id="UP001583177">
    <property type="component" value="Unassembled WGS sequence"/>
</dbReference>
<dbReference type="PANTHER" id="PTHR47706:SF4">
    <property type="entry name" value="NMRA-LIKE DOMAIN-CONTAINING PROTEIN"/>
    <property type="match status" value="1"/>
</dbReference>
<name>A0ABR3WAK1_9PEZI</name>
<protein>
    <recommendedName>
        <fullName evidence="4">NmrA-like domain-containing protein</fullName>
    </recommendedName>
</protein>
<evidence type="ECO:0000256" key="2">
    <source>
        <dbReference type="ARBA" id="ARBA00022857"/>
    </source>
</evidence>
<accession>A0ABR3WAK1</accession>
<sequence length="313" mass="34770">MVNVAIAGGTGAVGRTLVEVIASQKKHHAIILTRKDSSKEDKALAPVFNVDYNDIDALKSFLEEHNIHTVISAFGITATSLATSQLNLVKAADASSATKRFIPSSFAIPYPEDGVAILPPLEHYFTSLKALEETSLEWAVVHNGTFLEYFAPPSLKTHHPHSVLVFDMEHNAAGIPGDGNTPVTFTYTFDVARFVVAALDLEKWPRELRIVGDELTFNEFVAIAEEVKGVKFNIAYDDIVKLRASQITELPGHSKSYAKFPKERLQWFLAIFELWMAQGSGRVPKDGTLNEMFPEIKPLTARDMVERYWAPKK</sequence>
<evidence type="ECO:0000313" key="5">
    <source>
        <dbReference type="EMBL" id="KAL1857478.1"/>
    </source>
</evidence>